<dbReference type="FunFam" id="3.40.50.1820:FF:000003">
    <property type="entry name" value="Dipeptidyl peptidase 4"/>
    <property type="match status" value="1"/>
</dbReference>
<dbReference type="InterPro" id="IPR029058">
    <property type="entry name" value="AB_hydrolase_fold"/>
</dbReference>
<dbReference type="Proteomes" id="UP000092461">
    <property type="component" value="Unassembled WGS sequence"/>
</dbReference>
<dbReference type="AlphaFoldDB" id="A0A1B0CY21"/>
<evidence type="ECO:0000259" key="5">
    <source>
        <dbReference type="Pfam" id="PF00326"/>
    </source>
</evidence>
<dbReference type="EMBL" id="AJWK01035258">
    <property type="status" value="NOT_ANNOTATED_CDS"/>
    <property type="molecule type" value="Genomic_DNA"/>
</dbReference>
<dbReference type="SUPFAM" id="SSF82171">
    <property type="entry name" value="DPP6 N-terminal domain-like"/>
    <property type="match status" value="1"/>
</dbReference>
<reference evidence="7" key="1">
    <citation type="submission" date="2020-05" db="UniProtKB">
        <authorList>
            <consortium name="EnsemblMetazoa"/>
        </authorList>
    </citation>
    <scope>IDENTIFICATION</scope>
    <source>
        <strain evidence="7">Jacobina</strain>
    </source>
</reference>
<evidence type="ECO:0000259" key="6">
    <source>
        <dbReference type="Pfam" id="PF00930"/>
    </source>
</evidence>
<dbReference type="Pfam" id="PF00326">
    <property type="entry name" value="Peptidase_S9"/>
    <property type="match status" value="1"/>
</dbReference>
<evidence type="ECO:0000256" key="3">
    <source>
        <dbReference type="ARBA" id="ARBA00072929"/>
    </source>
</evidence>
<evidence type="ECO:0000256" key="2">
    <source>
        <dbReference type="ARBA" id="ARBA00023180"/>
    </source>
</evidence>
<dbReference type="PANTHER" id="PTHR11731">
    <property type="entry name" value="PROTEASE FAMILY S9B,C DIPEPTIDYL-PEPTIDASE IV-RELATED"/>
    <property type="match status" value="1"/>
</dbReference>
<feature type="domain" description="Peptidase S9 prolyl oligopeptidase catalytic" evidence="5">
    <location>
        <begin position="593"/>
        <end position="803"/>
    </location>
</feature>
<evidence type="ECO:0000313" key="8">
    <source>
        <dbReference type="Proteomes" id="UP000092461"/>
    </source>
</evidence>
<evidence type="ECO:0000313" key="7">
    <source>
        <dbReference type="EnsemblMetazoa" id="LLOJ010019-PA"/>
    </source>
</evidence>
<dbReference type="Gene3D" id="2.140.10.30">
    <property type="entry name" value="Dipeptidylpeptidase IV, N-terminal domain"/>
    <property type="match status" value="1"/>
</dbReference>
<dbReference type="InterPro" id="IPR002469">
    <property type="entry name" value="Peptidase_S9B_N"/>
</dbReference>
<dbReference type="GO" id="GO:0006508">
    <property type="term" value="P:proteolysis"/>
    <property type="evidence" value="ECO:0007669"/>
    <property type="project" value="InterPro"/>
</dbReference>
<dbReference type="Pfam" id="PF00930">
    <property type="entry name" value="DPPIV_N"/>
    <property type="match status" value="1"/>
</dbReference>
<name>A0A1B0CY21_LUTLO</name>
<dbReference type="GO" id="GO:0008239">
    <property type="term" value="F:dipeptidyl-peptidase activity"/>
    <property type="evidence" value="ECO:0007669"/>
    <property type="project" value="TreeGrafter"/>
</dbReference>
<dbReference type="VEuPathDB" id="VectorBase:LLONM1_011706"/>
<dbReference type="Gene3D" id="3.40.50.1820">
    <property type="entry name" value="alpha/beta hydrolase"/>
    <property type="match status" value="1"/>
</dbReference>
<protein>
    <recommendedName>
        <fullName evidence="3">Venom dipeptidyl peptidase 4</fullName>
    </recommendedName>
</protein>
<dbReference type="EnsemblMetazoa" id="LLOJ010019-RA">
    <property type="protein sequence ID" value="LLOJ010019-PA"/>
    <property type="gene ID" value="LLOJ010019"/>
</dbReference>
<accession>A0A1B0CY21</accession>
<sequence length="808" mass="89725">MSSAKGTSIELAQSDQELMDNSSSRRWNYKKIGIISAVVVVILVAIIVPVVLLTGKDDPEPSTEKTPIDLDDVLTGRLAARRFNGTWISDHHVLLRDDGGDVVIYDAAAKSRRILVSTQNEKLAEGVKFDLSPDQNYLLVATQYKKIFRHSFFALYDIVDLQTGTTHPVTVGGLQVPIMYAEWNPTTNALVFVHANNIFYLPTIGGVPIQITFDANPAIYNGVPDWVYEEEVFSSNSALWFSPDGQHLAFVHFDDTPTQLMHIPYYGPPGNQEFQYTAGIAIHYPKAGTNNPTVTVHAVDLGRISEGRPELVNLPVVQEVATEDHLITAVKWATSETVVTVWMNRVQNRCYIATCNANTGACQTVLPITSPDGWVEFFDSPHTNGDGTELAFIASQPQAGDAGSYRHLTILNIASRTARSVTSGRFVVTEVLYWDSTSNVIFFMANTETNSEHLHLHAIRASAGAQMQCITCDLPESQGHTYFSATFAPKGQFVTITASGPVLPRVDLYSWEANAQGHVTLTHSVEWESNPDVKELLDKSLIPTTEKHEITLDSGFTAKVLMLLPPNIDRSKKYPMLIDVYGGPDSYNVVDRWSMDWGAFLVVNRSVIYTKIDGRGSGLRGDKLLHQIYRNLGSVEVEDQVETARKLQQMHSFIDSTRTGIWGWSYGGYASAMALARDGNTTENGKVLNCAASVAPVTDWTYYDSIYTERYMGLPTVEDNRDGYDRSRLSTLYANFRSKKFFLIHGTLDDNVHYQQAMALSRSLEQNDVAFKQLTYPDEDHGLAGVRPHLYHSLGRFFDECFAPGGGV</sequence>
<keyword evidence="4" id="KW-0812">Transmembrane</keyword>
<keyword evidence="4" id="KW-0472">Membrane</keyword>
<keyword evidence="4" id="KW-1133">Transmembrane helix</keyword>
<evidence type="ECO:0000256" key="4">
    <source>
        <dbReference type="SAM" id="Phobius"/>
    </source>
</evidence>
<keyword evidence="2" id="KW-0325">Glycoprotein</keyword>
<feature type="transmembrane region" description="Helical" evidence="4">
    <location>
        <begin position="32"/>
        <end position="53"/>
    </location>
</feature>
<organism evidence="7 8">
    <name type="scientific">Lutzomyia longipalpis</name>
    <name type="common">Sand fly</name>
    <dbReference type="NCBI Taxonomy" id="7200"/>
    <lineage>
        <taxon>Eukaryota</taxon>
        <taxon>Metazoa</taxon>
        <taxon>Ecdysozoa</taxon>
        <taxon>Arthropoda</taxon>
        <taxon>Hexapoda</taxon>
        <taxon>Insecta</taxon>
        <taxon>Pterygota</taxon>
        <taxon>Neoptera</taxon>
        <taxon>Endopterygota</taxon>
        <taxon>Diptera</taxon>
        <taxon>Nematocera</taxon>
        <taxon>Psychodoidea</taxon>
        <taxon>Psychodidae</taxon>
        <taxon>Lutzomyia</taxon>
        <taxon>Lutzomyia</taxon>
    </lineage>
</organism>
<dbReference type="PANTHER" id="PTHR11731:SF192">
    <property type="entry name" value="IP17501P"/>
    <property type="match status" value="1"/>
</dbReference>
<dbReference type="SUPFAM" id="SSF53474">
    <property type="entry name" value="alpha/beta-Hydrolases"/>
    <property type="match status" value="1"/>
</dbReference>
<feature type="domain" description="Dipeptidylpeptidase IV N-terminal" evidence="6">
    <location>
        <begin position="132"/>
        <end position="504"/>
    </location>
</feature>
<dbReference type="InterPro" id="IPR050278">
    <property type="entry name" value="Serine_Prot_S9B/DPPIV"/>
</dbReference>
<dbReference type="VEuPathDB" id="VectorBase:LLOJ010019"/>
<evidence type="ECO:0000256" key="1">
    <source>
        <dbReference type="ARBA" id="ARBA00010036"/>
    </source>
</evidence>
<dbReference type="GO" id="GO:0008236">
    <property type="term" value="F:serine-type peptidase activity"/>
    <property type="evidence" value="ECO:0007669"/>
    <property type="project" value="InterPro"/>
</dbReference>
<dbReference type="GO" id="GO:0005886">
    <property type="term" value="C:plasma membrane"/>
    <property type="evidence" value="ECO:0007669"/>
    <property type="project" value="TreeGrafter"/>
</dbReference>
<keyword evidence="8" id="KW-1185">Reference proteome</keyword>
<proteinExistence type="inferred from homology"/>
<comment type="similarity">
    <text evidence="1">Belongs to the peptidase S9B family. DPPIV subfamily.</text>
</comment>
<dbReference type="InterPro" id="IPR001375">
    <property type="entry name" value="Peptidase_S9_cat"/>
</dbReference>
<dbReference type="EMBL" id="AJWK01035259">
    <property type="status" value="NOT_ANNOTATED_CDS"/>
    <property type="molecule type" value="Genomic_DNA"/>
</dbReference>